<keyword evidence="5" id="KW-0539">Nucleus</keyword>
<dbReference type="Proteomes" id="UP000015241">
    <property type="component" value="Unassembled WGS sequence"/>
</dbReference>
<dbReference type="InterPro" id="IPR052035">
    <property type="entry name" value="ZnF_BED_domain_contain"/>
</dbReference>
<keyword evidence="2" id="KW-0479">Metal-binding</keyword>
<protein>
    <recommendedName>
        <fullName evidence="8">BED-type domain-containing protein</fullName>
    </recommendedName>
</protein>
<dbReference type="OrthoDB" id="2792843at2759"/>
<dbReference type="PANTHER" id="PTHR46481">
    <property type="entry name" value="ZINC FINGER BED DOMAIN-CONTAINING PROTEIN 4"/>
    <property type="match status" value="1"/>
</dbReference>
<keyword evidence="7" id="KW-1185">Reference proteome</keyword>
<organism evidence="6 7">
    <name type="scientific">Fomitopsis schrenkii</name>
    <name type="common">Brown rot fungus</name>
    <dbReference type="NCBI Taxonomy" id="2126942"/>
    <lineage>
        <taxon>Eukaryota</taxon>
        <taxon>Fungi</taxon>
        <taxon>Dikarya</taxon>
        <taxon>Basidiomycota</taxon>
        <taxon>Agaricomycotina</taxon>
        <taxon>Agaricomycetes</taxon>
        <taxon>Polyporales</taxon>
        <taxon>Fomitopsis</taxon>
    </lineage>
</organism>
<dbReference type="GO" id="GO:0005634">
    <property type="term" value="C:nucleus"/>
    <property type="evidence" value="ECO:0007669"/>
    <property type="project" value="UniProtKB-SubCell"/>
</dbReference>
<gene>
    <name evidence="6" type="ORF">FOMPIDRAFT_15117</name>
</gene>
<feature type="non-terminal residue" evidence="6">
    <location>
        <position position="219"/>
    </location>
</feature>
<evidence type="ECO:0000256" key="3">
    <source>
        <dbReference type="ARBA" id="ARBA00022771"/>
    </source>
</evidence>
<keyword evidence="3" id="KW-0863">Zinc-finger</keyword>
<dbReference type="GO" id="GO:0008270">
    <property type="term" value="F:zinc ion binding"/>
    <property type="evidence" value="ECO:0007669"/>
    <property type="project" value="UniProtKB-KW"/>
</dbReference>
<dbReference type="AlphaFoldDB" id="S8DSQ3"/>
<accession>S8DSQ3</accession>
<proteinExistence type="predicted"/>
<evidence type="ECO:0000256" key="5">
    <source>
        <dbReference type="ARBA" id="ARBA00023242"/>
    </source>
</evidence>
<evidence type="ECO:0000313" key="7">
    <source>
        <dbReference type="Proteomes" id="UP000015241"/>
    </source>
</evidence>
<evidence type="ECO:0000313" key="6">
    <source>
        <dbReference type="EMBL" id="EPS96241.1"/>
    </source>
</evidence>
<keyword evidence="4" id="KW-0862">Zinc</keyword>
<dbReference type="HOGENOM" id="CLU_087375_1_0_1"/>
<feature type="non-terminal residue" evidence="6">
    <location>
        <position position="1"/>
    </location>
</feature>
<evidence type="ECO:0000256" key="2">
    <source>
        <dbReference type="ARBA" id="ARBA00022723"/>
    </source>
</evidence>
<dbReference type="EMBL" id="KE504191">
    <property type="protein sequence ID" value="EPS96241.1"/>
    <property type="molecule type" value="Genomic_DNA"/>
</dbReference>
<dbReference type="PANTHER" id="PTHR46481:SF10">
    <property type="entry name" value="ZINC FINGER BED DOMAIN-CONTAINING PROTEIN 39"/>
    <property type="match status" value="1"/>
</dbReference>
<evidence type="ECO:0000256" key="4">
    <source>
        <dbReference type="ARBA" id="ARBA00022833"/>
    </source>
</evidence>
<reference evidence="6 7" key="1">
    <citation type="journal article" date="2012" name="Science">
        <title>The Paleozoic origin of enzymatic lignin decomposition reconstructed from 31 fungal genomes.</title>
        <authorList>
            <person name="Floudas D."/>
            <person name="Binder M."/>
            <person name="Riley R."/>
            <person name="Barry K."/>
            <person name="Blanchette R.A."/>
            <person name="Henrissat B."/>
            <person name="Martinez A.T."/>
            <person name="Otillar R."/>
            <person name="Spatafora J.W."/>
            <person name="Yadav J.S."/>
            <person name="Aerts A."/>
            <person name="Benoit I."/>
            <person name="Boyd A."/>
            <person name="Carlson A."/>
            <person name="Copeland A."/>
            <person name="Coutinho P.M."/>
            <person name="de Vries R.P."/>
            <person name="Ferreira P."/>
            <person name="Findley K."/>
            <person name="Foster B."/>
            <person name="Gaskell J."/>
            <person name="Glotzer D."/>
            <person name="Gorecki P."/>
            <person name="Heitman J."/>
            <person name="Hesse C."/>
            <person name="Hori C."/>
            <person name="Igarashi K."/>
            <person name="Jurgens J.A."/>
            <person name="Kallen N."/>
            <person name="Kersten P."/>
            <person name="Kohler A."/>
            <person name="Kuees U."/>
            <person name="Kumar T.K.A."/>
            <person name="Kuo A."/>
            <person name="LaButti K."/>
            <person name="Larrondo L.F."/>
            <person name="Lindquist E."/>
            <person name="Ling A."/>
            <person name="Lombard V."/>
            <person name="Lucas S."/>
            <person name="Lundell T."/>
            <person name="Martin R."/>
            <person name="McLaughlin D.J."/>
            <person name="Morgenstern I."/>
            <person name="Morin E."/>
            <person name="Murat C."/>
            <person name="Nagy L.G."/>
            <person name="Nolan M."/>
            <person name="Ohm R.A."/>
            <person name="Patyshakuliyeva A."/>
            <person name="Rokas A."/>
            <person name="Ruiz-Duenas F.J."/>
            <person name="Sabat G."/>
            <person name="Salamov A."/>
            <person name="Samejima M."/>
            <person name="Schmutz J."/>
            <person name="Slot J.C."/>
            <person name="St John F."/>
            <person name="Stenlid J."/>
            <person name="Sun H."/>
            <person name="Sun S."/>
            <person name="Syed K."/>
            <person name="Tsang A."/>
            <person name="Wiebenga A."/>
            <person name="Young D."/>
            <person name="Pisabarro A."/>
            <person name="Eastwood D.C."/>
            <person name="Martin F."/>
            <person name="Cullen D."/>
            <person name="Grigoriev I.V."/>
            <person name="Hibbett D.S."/>
        </authorList>
    </citation>
    <scope>NUCLEOTIDE SEQUENCE</scope>
    <source>
        <strain evidence="7">FP-58527</strain>
    </source>
</reference>
<dbReference type="InParanoid" id="S8DSQ3"/>
<evidence type="ECO:0008006" key="8">
    <source>
        <dbReference type="Google" id="ProtNLM"/>
    </source>
</evidence>
<name>S8DSQ3_FOMSC</name>
<comment type="subcellular location">
    <subcellularLocation>
        <location evidence="1">Nucleus</location>
    </subcellularLocation>
</comment>
<dbReference type="eggNOG" id="ENOG502SQ9Q">
    <property type="taxonomic scope" value="Eukaryota"/>
</dbReference>
<sequence>RPLARLSKDWSSAVYAFYSPKVSIYHGPDNKRAHVFHCLKTSCGASIKRWLNKKDRHSTSNLRKHIKACWGEEALASADALGSALNAREGVKKFMRSGDLTLAFKRSGKGKVTYSVRQHTRGETSLMKTGRPEYYIPSRWTVARDVQRVFERTRARIGKMLQEYDGELNFTTDCWTSPNHKAMVAFSVHLEHDGVPLRMTLDVVELAMSHSGVNLAKTF</sequence>
<evidence type="ECO:0000256" key="1">
    <source>
        <dbReference type="ARBA" id="ARBA00004123"/>
    </source>
</evidence>